<evidence type="ECO:0000256" key="5">
    <source>
        <dbReference type="HAMAP-Rule" id="MF_01334"/>
    </source>
</evidence>
<dbReference type="Proteomes" id="UP000239895">
    <property type="component" value="Unassembled WGS sequence"/>
</dbReference>
<dbReference type="NCBIfam" id="NF004612">
    <property type="entry name" value="PRK05943.1"/>
    <property type="match status" value="1"/>
</dbReference>
<protein>
    <recommendedName>
        <fullName evidence="5">Large ribosomal subunit protein bL25</fullName>
    </recommendedName>
    <alternativeName>
        <fullName evidence="5">General stress protein CTC</fullName>
    </alternativeName>
</protein>
<evidence type="ECO:0000256" key="4">
    <source>
        <dbReference type="ARBA" id="ARBA00023274"/>
    </source>
</evidence>
<keyword evidence="3 5" id="KW-0689">Ribosomal protein</keyword>
<accession>A0ABX5EG27</accession>
<gene>
    <name evidence="5" type="primary">rplY</name>
    <name evidence="5" type="synonym">ctc</name>
    <name evidence="9" type="ORF">BCL65_10670</name>
</gene>
<dbReference type="RefSeq" id="WP_106267552.1">
    <property type="nucleotide sequence ID" value="NZ_PVTX01000006.1"/>
</dbReference>
<name>A0ABX5EG27_9MICO</name>
<dbReference type="HAMAP" id="MF_01334">
    <property type="entry name" value="Ribosomal_bL25_CTC"/>
    <property type="match status" value="1"/>
</dbReference>
<dbReference type="PANTHER" id="PTHR33284">
    <property type="entry name" value="RIBOSOMAL PROTEIN L25/GLN-TRNA SYNTHETASE, ANTI-CODON-BINDING DOMAIN-CONTAINING PROTEIN"/>
    <property type="match status" value="1"/>
</dbReference>
<evidence type="ECO:0000313" key="9">
    <source>
        <dbReference type="EMBL" id="PRZ06396.1"/>
    </source>
</evidence>
<evidence type="ECO:0000259" key="8">
    <source>
        <dbReference type="Pfam" id="PF14693"/>
    </source>
</evidence>
<evidence type="ECO:0000256" key="3">
    <source>
        <dbReference type="ARBA" id="ARBA00022980"/>
    </source>
</evidence>
<dbReference type="PANTHER" id="PTHR33284:SF1">
    <property type="entry name" value="RIBOSOMAL PROTEIN L25_GLN-TRNA SYNTHETASE, ANTI-CODON-BINDING DOMAIN-CONTAINING PROTEIN"/>
    <property type="match status" value="1"/>
</dbReference>
<feature type="domain" description="Large ribosomal subunit protein bL25 L25" evidence="7">
    <location>
        <begin position="6"/>
        <end position="90"/>
    </location>
</feature>
<dbReference type="Pfam" id="PF14693">
    <property type="entry name" value="Ribosomal_TL5_C"/>
    <property type="match status" value="1"/>
</dbReference>
<dbReference type="Pfam" id="PF01386">
    <property type="entry name" value="Ribosomal_L25p"/>
    <property type="match status" value="1"/>
</dbReference>
<evidence type="ECO:0000256" key="6">
    <source>
        <dbReference type="SAM" id="MobiDB-lite"/>
    </source>
</evidence>
<sequence length="200" mass="21159">MAEIKLAAEARTEFGKGAARRARRAGKIPAVLYGHGADPVHINLPGHETMLAVRHTNALIGLDVDGESYLSVVKDVQRHPVRPEIEHIDLLLVNKGEKIAVDITVHVVGESAPGSIHLVEEQTLSVEADATNIPEYVEVSIEGREAGDHIVAGDVQLPAGVELLTDASYTVVTITEPRGEESADEESAASAAPESGSSPE</sequence>
<dbReference type="Gene3D" id="2.170.120.20">
    <property type="entry name" value="Ribosomal protein L25, beta domain"/>
    <property type="match status" value="1"/>
</dbReference>
<dbReference type="InterPro" id="IPR020057">
    <property type="entry name" value="Ribosomal_bL25_b-dom"/>
</dbReference>
<dbReference type="NCBIfam" id="TIGR00731">
    <property type="entry name" value="bL25_bact_ctc"/>
    <property type="match status" value="1"/>
</dbReference>
<dbReference type="SUPFAM" id="SSF50715">
    <property type="entry name" value="Ribosomal protein L25-like"/>
    <property type="match status" value="1"/>
</dbReference>
<evidence type="ECO:0000259" key="7">
    <source>
        <dbReference type="Pfam" id="PF01386"/>
    </source>
</evidence>
<dbReference type="NCBIfam" id="NF004131">
    <property type="entry name" value="PRK05618.2-1"/>
    <property type="match status" value="1"/>
</dbReference>
<feature type="domain" description="Large ribosomal subunit protein bL25 beta" evidence="8">
    <location>
        <begin position="98"/>
        <end position="178"/>
    </location>
</feature>
<comment type="caution">
    <text evidence="9">The sequence shown here is derived from an EMBL/GenBank/DDBJ whole genome shotgun (WGS) entry which is preliminary data.</text>
</comment>
<dbReference type="InterPro" id="IPR029751">
    <property type="entry name" value="Ribosomal_L25_dom"/>
</dbReference>
<comment type="similarity">
    <text evidence="5">Belongs to the bacterial ribosomal protein bL25 family. CTC subfamily.</text>
</comment>
<dbReference type="Gene3D" id="2.40.240.10">
    <property type="entry name" value="Ribosomal Protein L25, Chain P"/>
    <property type="match status" value="1"/>
</dbReference>
<dbReference type="CDD" id="cd00495">
    <property type="entry name" value="Ribosomal_L25_TL5_CTC"/>
    <property type="match status" value="1"/>
</dbReference>
<dbReference type="InterPro" id="IPR001021">
    <property type="entry name" value="Ribosomal_bL25_long"/>
</dbReference>
<organism evidence="9 10">
    <name type="scientific">Isoptericola halotolerans</name>
    <dbReference type="NCBI Taxonomy" id="300560"/>
    <lineage>
        <taxon>Bacteria</taxon>
        <taxon>Bacillati</taxon>
        <taxon>Actinomycetota</taxon>
        <taxon>Actinomycetes</taxon>
        <taxon>Micrococcales</taxon>
        <taxon>Promicromonosporaceae</taxon>
        <taxon>Isoptericola</taxon>
    </lineage>
</organism>
<evidence type="ECO:0000313" key="10">
    <source>
        <dbReference type="Proteomes" id="UP000239895"/>
    </source>
</evidence>
<comment type="function">
    <text evidence="5">This is one of the proteins that binds to the 5S RNA in the ribosome where it forms part of the central protuberance.</text>
</comment>
<dbReference type="InterPro" id="IPR020930">
    <property type="entry name" value="Ribosomal_uL5_bac-type"/>
</dbReference>
<dbReference type="InterPro" id="IPR037121">
    <property type="entry name" value="Ribosomal_bL25_C"/>
</dbReference>
<comment type="subunit">
    <text evidence="5">Part of the 50S ribosomal subunit; part of the 5S rRNA/L5/L18/L25 subcomplex. Contacts the 5S rRNA. Binds to the 5S rRNA independently of L5 and L18.</text>
</comment>
<dbReference type="EMBL" id="PVTX01000006">
    <property type="protein sequence ID" value="PRZ06396.1"/>
    <property type="molecule type" value="Genomic_DNA"/>
</dbReference>
<reference evidence="9 10" key="1">
    <citation type="submission" date="2018-03" db="EMBL/GenBank/DDBJ databases">
        <title>Comparative analysis of microorganisms from saline springs in Andes Mountain Range, Colombia.</title>
        <authorList>
            <person name="Rubin E."/>
        </authorList>
    </citation>
    <scope>NUCLEOTIDE SEQUENCE [LARGE SCALE GENOMIC DNA]</scope>
    <source>
        <strain evidence="9 10">CG 23</strain>
    </source>
</reference>
<feature type="region of interest" description="Disordered" evidence="6">
    <location>
        <begin position="176"/>
        <end position="200"/>
    </location>
</feature>
<keyword evidence="2 5" id="KW-0694">RNA-binding</keyword>
<evidence type="ECO:0000256" key="2">
    <source>
        <dbReference type="ARBA" id="ARBA00022884"/>
    </source>
</evidence>
<dbReference type="InterPro" id="IPR011035">
    <property type="entry name" value="Ribosomal_bL25/Gln-tRNA_synth"/>
</dbReference>
<keyword evidence="10" id="KW-1185">Reference proteome</keyword>
<keyword evidence="4 5" id="KW-0687">Ribonucleoprotein</keyword>
<evidence type="ECO:0000256" key="1">
    <source>
        <dbReference type="ARBA" id="ARBA00022730"/>
    </source>
</evidence>
<proteinExistence type="inferred from homology"/>
<dbReference type="InterPro" id="IPR020056">
    <property type="entry name" value="Rbsml_bL25/Gln-tRNA_synth_N"/>
</dbReference>
<keyword evidence="1 5" id="KW-0699">rRNA-binding</keyword>
<dbReference type="GO" id="GO:0005840">
    <property type="term" value="C:ribosome"/>
    <property type="evidence" value="ECO:0007669"/>
    <property type="project" value="UniProtKB-KW"/>
</dbReference>
<feature type="compositionally biased region" description="Low complexity" evidence="6">
    <location>
        <begin position="188"/>
        <end position="200"/>
    </location>
</feature>